<dbReference type="PROSITE" id="PS51318">
    <property type="entry name" value="TAT"/>
    <property type="match status" value="1"/>
</dbReference>
<keyword evidence="1 2" id="KW-0732">Signal</keyword>
<gene>
    <name evidence="4" type="ORF">EDC23_0874</name>
</gene>
<proteinExistence type="predicted"/>
<dbReference type="InterPro" id="IPR032711">
    <property type="entry name" value="SoxY"/>
</dbReference>
<dbReference type="InterPro" id="IPR006311">
    <property type="entry name" value="TAT_signal"/>
</dbReference>
<dbReference type="OrthoDB" id="9798154at2"/>
<dbReference type="InterPro" id="IPR038162">
    <property type="entry name" value="SoxY_sf"/>
</dbReference>
<feature type="domain" description="Ig-like SoxY" evidence="3">
    <location>
        <begin position="52"/>
        <end position="154"/>
    </location>
</feature>
<feature type="chain" id="PRO_5020933649" evidence="2">
    <location>
        <begin position="35"/>
        <end position="156"/>
    </location>
</feature>
<dbReference type="Pfam" id="PF13501">
    <property type="entry name" value="SoxY"/>
    <property type="match status" value="1"/>
</dbReference>
<evidence type="ECO:0000313" key="5">
    <source>
        <dbReference type="Proteomes" id="UP000294914"/>
    </source>
</evidence>
<reference evidence="4 5" key="1">
    <citation type="submission" date="2019-03" db="EMBL/GenBank/DDBJ databases">
        <title>Genomic Encyclopedia of Type Strains, Phase IV (KMG-IV): sequencing the most valuable type-strain genomes for metagenomic binning, comparative biology and taxonomic classification.</title>
        <authorList>
            <person name="Goeker M."/>
        </authorList>
    </citation>
    <scope>NUCLEOTIDE SEQUENCE [LARGE SCALE GENOMIC DNA]</scope>
    <source>
        <strain evidence="4 5">DSM 16326</strain>
    </source>
</reference>
<evidence type="ECO:0000313" key="4">
    <source>
        <dbReference type="EMBL" id="TDY02501.1"/>
    </source>
</evidence>
<organism evidence="4 5">
    <name type="scientific">Thiohalophilus thiocyanatoxydans</name>
    <dbReference type="NCBI Taxonomy" id="381308"/>
    <lineage>
        <taxon>Bacteria</taxon>
        <taxon>Pseudomonadati</taxon>
        <taxon>Pseudomonadota</taxon>
        <taxon>Gammaproteobacteria</taxon>
        <taxon>Thiohalomonadales</taxon>
        <taxon>Thiohalophilaceae</taxon>
        <taxon>Thiohalophilus</taxon>
    </lineage>
</organism>
<protein>
    <submittedName>
        <fullName evidence="4">Thiosulfate-binding protein SoxY</fullName>
    </submittedName>
</protein>
<dbReference type="NCBIfam" id="TIGR01409">
    <property type="entry name" value="TAT_signal_seq"/>
    <property type="match status" value="1"/>
</dbReference>
<dbReference type="InterPro" id="IPR019546">
    <property type="entry name" value="TAT_signal_bac_arc"/>
</dbReference>
<accession>A0A4R8INN6</accession>
<sequence length="156" mass="16327">MQHTRRLFLKGTMAAGTLAIAAGANLLTPGKVLAAWPEKAFTAEKMDTALSELVGGTELIESDKITLKTPDIAENGAVVSVTVRTELPDAESISIYVPVNTSPLTASYELTDKFDGEISGRIKMAETSDVIAVVQAGGKLYSAKREVKVTLGGCGG</sequence>
<comment type="caution">
    <text evidence="4">The sequence shown here is derived from an EMBL/GenBank/DDBJ whole genome shotgun (WGS) entry which is preliminary data.</text>
</comment>
<keyword evidence="5" id="KW-1185">Reference proteome</keyword>
<dbReference type="Proteomes" id="UP000294914">
    <property type="component" value="Unassembled WGS sequence"/>
</dbReference>
<dbReference type="Gene3D" id="2.60.40.2470">
    <property type="entry name" value="SoxY domain"/>
    <property type="match status" value="1"/>
</dbReference>
<evidence type="ECO:0000259" key="3">
    <source>
        <dbReference type="Pfam" id="PF13501"/>
    </source>
</evidence>
<evidence type="ECO:0000256" key="1">
    <source>
        <dbReference type="ARBA" id="ARBA00022729"/>
    </source>
</evidence>
<evidence type="ECO:0000256" key="2">
    <source>
        <dbReference type="SAM" id="SignalP"/>
    </source>
</evidence>
<dbReference type="RefSeq" id="WP_134081531.1">
    <property type="nucleotide sequence ID" value="NZ_SOQX01000002.1"/>
</dbReference>
<dbReference type="AlphaFoldDB" id="A0A4R8INN6"/>
<name>A0A4R8INN6_9GAMM</name>
<dbReference type="EMBL" id="SOQX01000002">
    <property type="protein sequence ID" value="TDY02501.1"/>
    <property type="molecule type" value="Genomic_DNA"/>
</dbReference>
<feature type="signal peptide" evidence="2">
    <location>
        <begin position="1"/>
        <end position="34"/>
    </location>
</feature>
<dbReference type="PIRSF" id="PIRSF010312">
    <property type="entry name" value="Sulphur_oxidation_SoxY"/>
    <property type="match status" value="1"/>
</dbReference>
<dbReference type="NCBIfam" id="TIGR04488">
    <property type="entry name" value="SoxY_true_GGCGG"/>
    <property type="match status" value="1"/>
</dbReference>
<dbReference type="InterPro" id="IPR016568">
    <property type="entry name" value="Sulphur_oxidation_SoxY"/>
</dbReference>